<organism evidence="6 7">
    <name type="scientific">Theobroma cacao</name>
    <name type="common">Cacao</name>
    <name type="synonym">Cocoa</name>
    <dbReference type="NCBI Taxonomy" id="3641"/>
    <lineage>
        <taxon>Eukaryota</taxon>
        <taxon>Viridiplantae</taxon>
        <taxon>Streptophyta</taxon>
        <taxon>Embryophyta</taxon>
        <taxon>Tracheophyta</taxon>
        <taxon>Spermatophyta</taxon>
        <taxon>Magnoliopsida</taxon>
        <taxon>eudicotyledons</taxon>
        <taxon>Gunneridae</taxon>
        <taxon>Pentapetalae</taxon>
        <taxon>rosids</taxon>
        <taxon>malvids</taxon>
        <taxon>Malvales</taxon>
        <taxon>Malvaceae</taxon>
        <taxon>Byttnerioideae</taxon>
        <taxon>Theobroma</taxon>
    </lineage>
</organism>
<dbReference type="SUPFAM" id="SSF101936">
    <property type="entry name" value="DNA-binding pseudobarrel domain"/>
    <property type="match status" value="1"/>
</dbReference>
<keyword evidence="2" id="KW-0805">Transcription regulation</keyword>
<protein>
    <recommendedName>
        <fullName evidence="8">B3 domain-containing protein</fullName>
    </recommendedName>
</protein>
<name>A0A061G904_THECC</name>
<evidence type="ECO:0000256" key="5">
    <source>
        <dbReference type="ARBA" id="ARBA00023242"/>
    </source>
</evidence>
<dbReference type="Gene3D" id="2.40.330.10">
    <property type="entry name" value="DNA-binding pseudobarrel domain"/>
    <property type="match status" value="1"/>
</dbReference>
<dbReference type="EMBL" id="CM001881">
    <property type="protein sequence ID" value="EOY23524.1"/>
    <property type="molecule type" value="Genomic_DNA"/>
</dbReference>
<dbReference type="Pfam" id="PF03754">
    <property type="entry name" value="At2g31720-like"/>
    <property type="match status" value="1"/>
</dbReference>
<dbReference type="OMA" id="WRRMSCE"/>
<dbReference type="InParanoid" id="A0A061G904"/>
<dbReference type="InterPro" id="IPR005508">
    <property type="entry name" value="At2g31720-like"/>
</dbReference>
<dbReference type="PANTHER" id="PTHR31541">
    <property type="entry name" value="B3 DOMAIN PLANT PROTEIN-RELATED"/>
    <property type="match status" value="1"/>
</dbReference>
<dbReference type="GO" id="GO:0003677">
    <property type="term" value="F:DNA binding"/>
    <property type="evidence" value="ECO:0007669"/>
    <property type="project" value="UniProtKB-KW"/>
</dbReference>
<evidence type="ECO:0000256" key="1">
    <source>
        <dbReference type="ARBA" id="ARBA00004123"/>
    </source>
</evidence>
<keyword evidence="3" id="KW-0238">DNA-binding</keyword>
<gene>
    <name evidence="6" type="ORF">TCM_015393</name>
</gene>
<dbReference type="GO" id="GO:0005634">
    <property type="term" value="C:nucleus"/>
    <property type="evidence" value="ECO:0007669"/>
    <property type="project" value="UniProtKB-SubCell"/>
</dbReference>
<keyword evidence="5" id="KW-0539">Nucleus</keyword>
<dbReference type="HOGENOM" id="CLU_830047_0_0_1"/>
<evidence type="ECO:0000256" key="3">
    <source>
        <dbReference type="ARBA" id="ARBA00023125"/>
    </source>
</evidence>
<reference evidence="6 7" key="1">
    <citation type="journal article" date="2013" name="Genome Biol.">
        <title>The genome sequence of the most widely cultivated cacao type and its use to identify candidate genes regulating pod color.</title>
        <authorList>
            <person name="Motamayor J.C."/>
            <person name="Mockaitis K."/>
            <person name="Schmutz J."/>
            <person name="Haiminen N."/>
            <person name="Iii D.L."/>
            <person name="Cornejo O."/>
            <person name="Findley S.D."/>
            <person name="Zheng P."/>
            <person name="Utro F."/>
            <person name="Royaert S."/>
            <person name="Saski C."/>
            <person name="Jenkins J."/>
            <person name="Podicheti R."/>
            <person name="Zhao M."/>
            <person name="Scheffler B.E."/>
            <person name="Stack J.C."/>
            <person name="Feltus F.A."/>
            <person name="Mustiga G.M."/>
            <person name="Amores F."/>
            <person name="Phillips W."/>
            <person name="Marelli J.P."/>
            <person name="May G.D."/>
            <person name="Shapiro H."/>
            <person name="Ma J."/>
            <person name="Bustamante C.D."/>
            <person name="Schnell R.J."/>
            <person name="Main D."/>
            <person name="Gilbert D."/>
            <person name="Parida L."/>
            <person name="Kuhn D.N."/>
        </authorList>
    </citation>
    <scope>NUCLEOTIDE SEQUENCE [LARGE SCALE GENOMIC DNA]</scope>
    <source>
        <strain evidence="7">cv. Matina 1-6</strain>
    </source>
</reference>
<evidence type="ECO:0000256" key="4">
    <source>
        <dbReference type="ARBA" id="ARBA00023163"/>
    </source>
</evidence>
<keyword evidence="4" id="KW-0804">Transcription</keyword>
<dbReference type="Proteomes" id="UP000026915">
    <property type="component" value="Chromosome 3"/>
</dbReference>
<evidence type="ECO:0000256" key="2">
    <source>
        <dbReference type="ARBA" id="ARBA00023015"/>
    </source>
</evidence>
<dbReference type="AlphaFoldDB" id="A0A061G904"/>
<evidence type="ECO:0008006" key="8">
    <source>
        <dbReference type="Google" id="ProtNLM"/>
    </source>
</evidence>
<comment type="subcellular location">
    <subcellularLocation>
        <location evidence="1">Nucleus</location>
    </subcellularLocation>
</comment>
<evidence type="ECO:0000313" key="7">
    <source>
        <dbReference type="Proteomes" id="UP000026915"/>
    </source>
</evidence>
<dbReference type="eggNOG" id="ENOG502S4WY">
    <property type="taxonomic scope" value="Eukaryota"/>
</dbReference>
<proteinExistence type="predicted"/>
<dbReference type="InterPro" id="IPR015300">
    <property type="entry name" value="DNA-bd_pseudobarrel_sf"/>
</dbReference>
<dbReference type="Gramene" id="EOY23524">
    <property type="protein sequence ID" value="EOY23524"/>
    <property type="gene ID" value="TCM_015393"/>
</dbReference>
<accession>A0A061G904</accession>
<dbReference type="PANTHER" id="PTHR31541:SF25">
    <property type="entry name" value="GAMMA-GLIADIN B"/>
    <property type="match status" value="1"/>
</dbReference>
<sequence>MNLLSIDDFKNSKLDPNCSIFDYLLEVTRVAKEKLKKENFNIKQEEVDFKHGKNLDKNSDLGRKLESKLKQEEGLKLRRSKIDKPLWPNPPPDLPENFKEHIVSKMGGSDWLLVIQKPVFFSDVNPGANRLSIPFSQIQRHEFLCKKEVEYLNDKKDMQVRLVEPSLEETTLSFRRWNMKNSSMYVLTKTWNSVVKNNQLKIDDVVQLWSFRVESSLCFALVKVRDVRQGNEEWVRHNETGASLSHQEEGHGGWRRMSCEDGSGASCSRDESHGPLQEAEATNVNGGMLKFISEQSSDHVVEETAKPVLISDAEMLDAEIAEFRPAERRSCSNCC</sequence>
<keyword evidence="7" id="KW-1185">Reference proteome</keyword>
<evidence type="ECO:0000313" key="6">
    <source>
        <dbReference type="EMBL" id="EOY23524.1"/>
    </source>
</evidence>